<dbReference type="EMBL" id="MLIS01000004">
    <property type="protein sequence ID" value="OHU76042.1"/>
    <property type="molecule type" value="Genomic_DNA"/>
</dbReference>
<evidence type="ECO:0000313" key="2">
    <source>
        <dbReference type="Proteomes" id="UP000179441"/>
    </source>
</evidence>
<reference evidence="1 2" key="1">
    <citation type="submission" date="2016-10" db="EMBL/GenBank/DDBJ databases">
        <title>Evaluation of Human, Veterinary and Environmental Mycobacterium chelonae Isolates by Core Genome Phylogenomic Analysis, Targeted Gene Comparison, and Anti-microbial Susceptibility Patterns: A Tale of Mistaken Identities.</title>
        <authorList>
            <person name="Fogelson S.B."/>
            <person name="Camus A.C."/>
            <person name="Lorenz W."/>
            <person name="Vasireddy R."/>
            <person name="Vasireddy S."/>
            <person name="Smith T."/>
            <person name="Brown-Elliott B.A."/>
            <person name="Wallace R.J.Jr."/>
            <person name="Hasan N.A."/>
            <person name="Reischl U."/>
            <person name="Sanchez S."/>
        </authorList>
    </citation>
    <scope>NUCLEOTIDE SEQUENCE [LARGE SCALE GENOMIC DNA]</scope>
    <source>
        <strain evidence="1 2">15518</strain>
    </source>
</reference>
<dbReference type="AlphaFoldDB" id="A0A1S1LXX6"/>
<accession>A0A1S1LXX6</accession>
<name>A0A1S1LXX6_MYCCH</name>
<gene>
    <name evidence="1" type="ORF">BKG84_24410</name>
</gene>
<evidence type="ECO:0000313" key="1">
    <source>
        <dbReference type="EMBL" id="OHU76042.1"/>
    </source>
</evidence>
<keyword evidence="2" id="KW-1185">Reference proteome</keyword>
<dbReference type="Proteomes" id="UP000179441">
    <property type="component" value="Unassembled WGS sequence"/>
</dbReference>
<protein>
    <submittedName>
        <fullName evidence="1">Uncharacterized protein</fullName>
    </submittedName>
</protein>
<organism evidence="1 2">
    <name type="scientific">Mycobacteroides chelonae</name>
    <name type="common">Mycobacterium chelonae</name>
    <dbReference type="NCBI Taxonomy" id="1774"/>
    <lineage>
        <taxon>Bacteria</taxon>
        <taxon>Bacillati</taxon>
        <taxon>Actinomycetota</taxon>
        <taxon>Actinomycetes</taxon>
        <taxon>Mycobacteriales</taxon>
        <taxon>Mycobacteriaceae</taxon>
        <taxon>Mycobacteroides</taxon>
    </lineage>
</organism>
<sequence>MPTHVVIEHKWKVTIHCPENTQRVSATAYRPDVELLPTRIECEWTRGKADPIYVFWGPRILKTGVPGKPIDGTASRADQVPAWVLEMLDPYKPLWDQES</sequence>
<dbReference type="RefSeq" id="WP_070952747.1">
    <property type="nucleotide sequence ID" value="NZ_MLIS01000004.1"/>
</dbReference>
<comment type="caution">
    <text evidence="1">The sequence shown here is derived from an EMBL/GenBank/DDBJ whole genome shotgun (WGS) entry which is preliminary data.</text>
</comment>
<proteinExistence type="predicted"/>